<evidence type="ECO:0000256" key="3">
    <source>
        <dbReference type="SAM" id="SignalP"/>
    </source>
</evidence>
<evidence type="ECO:0000259" key="4">
    <source>
        <dbReference type="SMART" id="SM00894"/>
    </source>
</evidence>
<feature type="compositionally biased region" description="Low complexity" evidence="1">
    <location>
        <begin position="53"/>
        <end position="71"/>
    </location>
</feature>
<feature type="region of interest" description="Disordered" evidence="1">
    <location>
        <begin position="53"/>
        <end position="184"/>
    </location>
</feature>
<keyword evidence="2" id="KW-0812">Transmembrane</keyword>
<accession>C0E681</accession>
<feature type="compositionally biased region" description="Polar residues" evidence="1">
    <location>
        <begin position="168"/>
        <end position="184"/>
    </location>
</feature>
<dbReference type="EMBL" id="ACEB01000042">
    <property type="protein sequence ID" value="EEG25922.1"/>
    <property type="molecule type" value="Genomic_DNA"/>
</dbReference>
<evidence type="ECO:0000313" key="6">
    <source>
        <dbReference type="Proteomes" id="UP000006247"/>
    </source>
</evidence>
<feature type="signal peptide" evidence="3">
    <location>
        <begin position="1"/>
        <end position="39"/>
    </location>
</feature>
<dbReference type="Proteomes" id="UP000006247">
    <property type="component" value="Unassembled WGS sequence"/>
</dbReference>
<dbReference type="SMART" id="SM00894">
    <property type="entry name" value="Excalibur"/>
    <property type="match status" value="1"/>
</dbReference>
<feature type="chain" id="PRO_5002895551" evidence="3">
    <location>
        <begin position="40"/>
        <end position="316"/>
    </location>
</feature>
<comment type="caution">
    <text evidence="5">The sequence shown here is derived from an EMBL/GenBank/DDBJ whole genome shotgun (WGS) entry which is preliminary data.</text>
</comment>
<dbReference type="InterPro" id="IPR008613">
    <property type="entry name" value="Excalibur_Ca-bd_domain"/>
</dbReference>
<name>C0E681_9CORY</name>
<evidence type="ECO:0000256" key="1">
    <source>
        <dbReference type="SAM" id="MobiDB-lite"/>
    </source>
</evidence>
<feature type="compositionally biased region" description="Low complexity" evidence="1">
    <location>
        <begin position="78"/>
        <end position="94"/>
    </location>
</feature>
<dbReference type="Pfam" id="PF05901">
    <property type="entry name" value="Excalibur"/>
    <property type="match status" value="1"/>
</dbReference>
<proteinExistence type="predicted"/>
<keyword evidence="2" id="KW-0472">Membrane</keyword>
<dbReference type="RefSeq" id="WP_005522706.1">
    <property type="nucleotide sequence ID" value="NZ_EQ973330.1"/>
</dbReference>
<feature type="compositionally biased region" description="Low complexity" evidence="1">
    <location>
        <begin position="247"/>
        <end position="272"/>
    </location>
</feature>
<evidence type="ECO:0000256" key="2">
    <source>
        <dbReference type="SAM" id="Phobius"/>
    </source>
</evidence>
<feature type="domain" description="Excalibur calcium-binding" evidence="4">
    <location>
        <begin position="276"/>
        <end position="312"/>
    </location>
</feature>
<feature type="transmembrane region" description="Helical" evidence="2">
    <location>
        <begin position="186"/>
        <end position="211"/>
    </location>
</feature>
<evidence type="ECO:0000313" key="5">
    <source>
        <dbReference type="EMBL" id="EEG25922.1"/>
    </source>
</evidence>
<feature type="compositionally biased region" description="Pro residues" evidence="1">
    <location>
        <begin position="227"/>
        <end position="246"/>
    </location>
</feature>
<keyword evidence="3" id="KW-0732">Signal</keyword>
<dbReference type="HOGENOM" id="CLU_879155_0_0_11"/>
<feature type="region of interest" description="Disordered" evidence="1">
    <location>
        <begin position="289"/>
        <end position="316"/>
    </location>
</feature>
<feature type="compositionally biased region" description="Basic and acidic residues" evidence="1">
    <location>
        <begin position="298"/>
        <end position="316"/>
    </location>
</feature>
<feature type="compositionally biased region" description="Low complexity" evidence="1">
    <location>
        <begin position="115"/>
        <end position="127"/>
    </location>
</feature>
<feature type="compositionally biased region" description="Basic and acidic residues" evidence="1">
    <location>
        <begin position="128"/>
        <end position="149"/>
    </location>
</feature>
<sequence length="316" mass="33297">MKKAVRKQVRDANFFVVRKTLITFTIAMSLGFSSTIANAQDTTTDLSPVVEAEVTQTEQTTQNTTSDATVTGSDEAKSSSSSQETKPEAPAAPEAEAETTSDEGLVAEKPEVDPSSQIKDQLSSSKLSSKDEKSADKDKADKTEDKSEISDNSSSLSSKKDEKKPAGITQTADEANKSQQASSNPALRVAGVIAGIVGVLGLIGGGIFWALQQNLINIPGLPNPFAPKPAPAPAPAPAPQPAPAPAPAQNQPARQAQAQAQPVRHQAPAPAASGKRYKNCRAVWNELGRPIRSNEPGYGRHLDRDGDGVGCERRPR</sequence>
<organism evidence="5 6">
    <name type="scientific">Corynebacterium matruchotii ATCC 33806</name>
    <dbReference type="NCBI Taxonomy" id="566549"/>
    <lineage>
        <taxon>Bacteria</taxon>
        <taxon>Bacillati</taxon>
        <taxon>Actinomycetota</taxon>
        <taxon>Actinomycetes</taxon>
        <taxon>Mycobacteriales</taxon>
        <taxon>Corynebacteriaceae</taxon>
        <taxon>Corynebacterium</taxon>
    </lineage>
</organism>
<feature type="region of interest" description="Disordered" evidence="1">
    <location>
        <begin position="227"/>
        <end position="275"/>
    </location>
</feature>
<protein>
    <submittedName>
        <fullName evidence="5">Sodium pump decarboxylase, gamma subunit</fullName>
    </submittedName>
</protein>
<dbReference type="AlphaFoldDB" id="C0E681"/>
<reference evidence="5 6" key="1">
    <citation type="submission" date="2009-01" db="EMBL/GenBank/DDBJ databases">
        <authorList>
            <person name="Fulton L."/>
            <person name="Clifton S."/>
            <person name="Chinwalla A.T."/>
            <person name="Mitreva M."/>
            <person name="Sodergren E."/>
            <person name="Weinstock G."/>
            <person name="Clifton S."/>
            <person name="Dooling D.J."/>
            <person name="Fulton B."/>
            <person name="Minx P."/>
            <person name="Pepin K.H."/>
            <person name="Johnson M."/>
            <person name="Bhonagiri V."/>
            <person name="Nash W.E."/>
            <person name="Mardis E.R."/>
            <person name="Wilson R.K."/>
        </authorList>
    </citation>
    <scope>NUCLEOTIDE SEQUENCE [LARGE SCALE GENOMIC DNA]</scope>
    <source>
        <strain evidence="5 6">ATCC 33806</strain>
    </source>
</reference>
<keyword evidence="2" id="KW-1133">Transmembrane helix</keyword>
<gene>
    <name evidence="5" type="ORF">CORMATOL_02514</name>
</gene>